<keyword evidence="1" id="KW-0812">Transmembrane</keyword>
<evidence type="ECO:0000313" key="3">
    <source>
        <dbReference type="Proteomes" id="UP000572635"/>
    </source>
</evidence>
<dbReference type="PANTHER" id="PTHR35007:SF1">
    <property type="entry name" value="PILUS ASSEMBLY PROTEIN"/>
    <property type="match status" value="1"/>
</dbReference>
<name>A0A7W8QRC9_9ACTN</name>
<dbReference type="RefSeq" id="WP_184397861.1">
    <property type="nucleotide sequence ID" value="NZ_BAAAJD010000117.1"/>
</dbReference>
<evidence type="ECO:0000256" key="1">
    <source>
        <dbReference type="SAM" id="Phobius"/>
    </source>
</evidence>
<dbReference type="AlphaFoldDB" id="A0A7W8QRC9"/>
<dbReference type="EMBL" id="JACHDB010000002">
    <property type="protein sequence ID" value="MBB5435208.1"/>
    <property type="molecule type" value="Genomic_DNA"/>
</dbReference>
<keyword evidence="1" id="KW-0472">Membrane</keyword>
<dbReference type="PANTHER" id="PTHR35007">
    <property type="entry name" value="INTEGRAL MEMBRANE PROTEIN-RELATED"/>
    <property type="match status" value="1"/>
</dbReference>
<organism evidence="2 3">
    <name type="scientific">Nocardiopsis composta</name>
    <dbReference type="NCBI Taxonomy" id="157465"/>
    <lineage>
        <taxon>Bacteria</taxon>
        <taxon>Bacillati</taxon>
        <taxon>Actinomycetota</taxon>
        <taxon>Actinomycetes</taxon>
        <taxon>Streptosporangiales</taxon>
        <taxon>Nocardiopsidaceae</taxon>
        <taxon>Nocardiopsis</taxon>
    </lineage>
</organism>
<protein>
    <submittedName>
        <fullName evidence="2">Uncharacterized protein</fullName>
    </submittedName>
</protein>
<sequence length="293" mass="29389">MSALIAAAAGGSVAGGVWMLARALRRPALADLLTPHAEHTFQENRGGGIAARLGTPLVPLLARAGLPAPAIRRDLGVGDTAVEDYLAEKATATVAGAAVAALLAAAWASGLSPLPPLAVFALAAGCAAACWHAPDAGVRAQARRRRAEMAQAASMLADLSVIALAGGAGVNGALTQAARHGEGWAPGRIRAALHASAVRRRPPWEGLTELAEATGTTGLEELAASLRLAGTDGARVRASIAAKAASLRTAELAAAEARAAAATEQMTLPVTVLVLGFMGLIGYPALVHVVTGF</sequence>
<proteinExistence type="predicted"/>
<keyword evidence="1" id="KW-1133">Transmembrane helix</keyword>
<evidence type="ECO:0000313" key="2">
    <source>
        <dbReference type="EMBL" id="MBB5435208.1"/>
    </source>
</evidence>
<feature type="transmembrane region" description="Helical" evidence="1">
    <location>
        <begin position="268"/>
        <end position="290"/>
    </location>
</feature>
<comment type="caution">
    <text evidence="2">The sequence shown here is derived from an EMBL/GenBank/DDBJ whole genome shotgun (WGS) entry which is preliminary data.</text>
</comment>
<gene>
    <name evidence="2" type="ORF">HDA36_005356</name>
</gene>
<reference evidence="2 3" key="1">
    <citation type="submission" date="2020-08" db="EMBL/GenBank/DDBJ databases">
        <title>Sequencing the genomes of 1000 actinobacteria strains.</title>
        <authorList>
            <person name="Klenk H.-P."/>
        </authorList>
    </citation>
    <scope>NUCLEOTIDE SEQUENCE [LARGE SCALE GENOMIC DNA]</scope>
    <source>
        <strain evidence="2 3">DSM 44551</strain>
    </source>
</reference>
<keyword evidence="3" id="KW-1185">Reference proteome</keyword>
<accession>A0A7W8QRC9</accession>
<dbReference type="Proteomes" id="UP000572635">
    <property type="component" value="Unassembled WGS sequence"/>
</dbReference>